<dbReference type="AlphaFoldDB" id="A0A835KUB4"/>
<evidence type="ECO:0000256" key="1">
    <source>
        <dbReference type="SAM" id="MobiDB-lite"/>
    </source>
</evidence>
<name>A0A835KUB4_9POAL</name>
<feature type="region of interest" description="Disordered" evidence="1">
    <location>
        <begin position="46"/>
        <end position="148"/>
    </location>
</feature>
<evidence type="ECO:0000313" key="3">
    <source>
        <dbReference type="Proteomes" id="UP000636709"/>
    </source>
</evidence>
<organism evidence="2 3">
    <name type="scientific">Digitaria exilis</name>
    <dbReference type="NCBI Taxonomy" id="1010633"/>
    <lineage>
        <taxon>Eukaryota</taxon>
        <taxon>Viridiplantae</taxon>
        <taxon>Streptophyta</taxon>
        <taxon>Embryophyta</taxon>
        <taxon>Tracheophyta</taxon>
        <taxon>Spermatophyta</taxon>
        <taxon>Magnoliopsida</taxon>
        <taxon>Liliopsida</taxon>
        <taxon>Poales</taxon>
        <taxon>Poaceae</taxon>
        <taxon>PACMAD clade</taxon>
        <taxon>Panicoideae</taxon>
        <taxon>Panicodae</taxon>
        <taxon>Paniceae</taxon>
        <taxon>Anthephorinae</taxon>
        <taxon>Digitaria</taxon>
    </lineage>
</organism>
<proteinExistence type="predicted"/>
<keyword evidence="3" id="KW-1185">Reference proteome</keyword>
<dbReference type="Proteomes" id="UP000636709">
    <property type="component" value="Unassembled WGS sequence"/>
</dbReference>
<gene>
    <name evidence="2" type="ORF">HU200_003826</name>
</gene>
<feature type="compositionally biased region" description="Low complexity" evidence="1">
    <location>
        <begin position="51"/>
        <end position="81"/>
    </location>
</feature>
<feature type="compositionally biased region" description="Low complexity" evidence="1">
    <location>
        <begin position="109"/>
        <end position="130"/>
    </location>
</feature>
<dbReference type="EMBL" id="JACEFO010000229">
    <property type="protein sequence ID" value="KAF8776137.1"/>
    <property type="molecule type" value="Genomic_DNA"/>
</dbReference>
<comment type="caution">
    <text evidence="2">The sequence shown here is derived from an EMBL/GenBank/DDBJ whole genome shotgun (WGS) entry which is preliminary data.</text>
</comment>
<protein>
    <submittedName>
        <fullName evidence="2">Uncharacterized protein</fullName>
    </submittedName>
</protein>
<sequence length="148" mass="14704">MDCCIAASFLLSSPPPRQISPTRSRIYTSTRRHRCLSSWVTGHGRGGWWPASPRRATAASAARAGTRTRAATSARGSARASRGGGACRRRWGTPRSCRPPGAGGGGRAPAGPATAAAGWAPGAVGPAVAAGCGGDGRGSPSAAASEAP</sequence>
<accession>A0A835KUB4</accession>
<evidence type="ECO:0000313" key="2">
    <source>
        <dbReference type="EMBL" id="KAF8776137.1"/>
    </source>
</evidence>
<reference evidence="2" key="1">
    <citation type="submission" date="2020-07" db="EMBL/GenBank/DDBJ databases">
        <title>Genome sequence and genetic diversity analysis of an under-domesticated orphan crop, white fonio (Digitaria exilis).</title>
        <authorList>
            <person name="Bennetzen J.L."/>
            <person name="Chen S."/>
            <person name="Ma X."/>
            <person name="Wang X."/>
            <person name="Yssel A.E.J."/>
            <person name="Chaluvadi S.R."/>
            <person name="Johnson M."/>
            <person name="Gangashetty P."/>
            <person name="Hamidou F."/>
            <person name="Sanogo M.D."/>
            <person name="Zwaenepoel A."/>
            <person name="Wallace J."/>
            <person name="Van De Peer Y."/>
            <person name="Van Deynze A."/>
        </authorList>
    </citation>
    <scope>NUCLEOTIDE SEQUENCE</scope>
    <source>
        <tissue evidence="2">Leaves</tissue>
    </source>
</reference>